<evidence type="ECO:0000313" key="3">
    <source>
        <dbReference type="Proteomes" id="UP000309734"/>
    </source>
</evidence>
<comment type="caution">
    <text evidence="2">The sequence shown here is derived from an EMBL/GenBank/DDBJ whole genome shotgun (WGS) entry which is preliminary data.</text>
</comment>
<accession>A0A4S9W3J1</accession>
<name>A0A4S9W3J1_AURPU</name>
<organism evidence="2 3">
    <name type="scientific">Aureobasidium pullulans</name>
    <name type="common">Black yeast</name>
    <name type="synonym">Pullularia pullulans</name>
    <dbReference type="NCBI Taxonomy" id="5580"/>
    <lineage>
        <taxon>Eukaryota</taxon>
        <taxon>Fungi</taxon>
        <taxon>Dikarya</taxon>
        <taxon>Ascomycota</taxon>
        <taxon>Pezizomycotina</taxon>
        <taxon>Dothideomycetes</taxon>
        <taxon>Dothideomycetidae</taxon>
        <taxon>Dothideales</taxon>
        <taxon>Saccotheciaceae</taxon>
        <taxon>Aureobasidium</taxon>
    </lineage>
</organism>
<evidence type="ECO:0000256" key="1">
    <source>
        <dbReference type="SAM" id="MobiDB-lite"/>
    </source>
</evidence>
<dbReference type="EMBL" id="QZBS01000689">
    <property type="protein sequence ID" value="THZ58687.1"/>
    <property type="molecule type" value="Genomic_DNA"/>
</dbReference>
<reference evidence="2 3" key="1">
    <citation type="submission" date="2018-10" db="EMBL/GenBank/DDBJ databases">
        <title>Fifty Aureobasidium pullulans genomes reveal a recombining polyextremotolerant generalist.</title>
        <authorList>
            <person name="Gostincar C."/>
            <person name="Turk M."/>
            <person name="Zajc J."/>
            <person name="Gunde-Cimerman N."/>
        </authorList>
    </citation>
    <scope>NUCLEOTIDE SEQUENCE [LARGE SCALE GENOMIC DNA]</scope>
    <source>
        <strain evidence="2 3">EXF-3519</strain>
    </source>
</reference>
<evidence type="ECO:0000313" key="2">
    <source>
        <dbReference type="EMBL" id="THZ58687.1"/>
    </source>
</evidence>
<gene>
    <name evidence="2" type="ORF">D6C85_10203</name>
</gene>
<protein>
    <submittedName>
        <fullName evidence="2">Uncharacterized protein</fullName>
    </submittedName>
</protein>
<dbReference type="Proteomes" id="UP000309734">
    <property type="component" value="Unassembled WGS sequence"/>
</dbReference>
<feature type="region of interest" description="Disordered" evidence="1">
    <location>
        <begin position="1"/>
        <end position="32"/>
    </location>
</feature>
<proteinExistence type="predicted"/>
<dbReference type="AlphaFoldDB" id="A0A4S9W3J1"/>
<sequence>MQQLSTSPEDPAKRREALSTSNEVQRQRYASDPEYRERLLAASRKHRNEFNLERYHRIKDSRKRRWQRISEDPKRLEEYYKRYNAYQAKRKIEEPRFLLSDRLHKWTLGLKDRKDGVQWRSHEPIFYTEKEPHDCQYCSTRKGGAKLWWKSLQHQDPPAYTCHACFTARWPEGMPHNYEYRTRKDGTTRLARKK</sequence>